<evidence type="ECO:0000313" key="2">
    <source>
        <dbReference type="EMBL" id="EMD31968.1"/>
    </source>
</evidence>
<gene>
    <name evidence="2" type="ORF">CERSUDRAFT_119286</name>
</gene>
<protein>
    <submittedName>
        <fullName evidence="2">Uncharacterized protein</fullName>
    </submittedName>
</protein>
<dbReference type="AlphaFoldDB" id="M2Q594"/>
<dbReference type="HOGENOM" id="CLU_1431202_0_0_1"/>
<feature type="non-terminal residue" evidence="2">
    <location>
        <position position="190"/>
    </location>
</feature>
<feature type="compositionally biased region" description="Polar residues" evidence="1">
    <location>
        <begin position="165"/>
        <end position="175"/>
    </location>
</feature>
<dbReference type="EMBL" id="KB445814">
    <property type="protein sequence ID" value="EMD31968.1"/>
    <property type="molecule type" value="Genomic_DNA"/>
</dbReference>
<accession>M2Q594</accession>
<feature type="compositionally biased region" description="Basic residues" evidence="1">
    <location>
        <begin position="152"/>
        <end position="163"/>
    </location>
</feature>
<feature type="region of interest" description="Disordered" evidence="1">
    <location>
        <begin position="1"/>
        <end position="25"/>
    </location>
</feature>
<keyword evidence="3" id="KW-1185">Reference proteome</keyword>
<sequence length="190" mass="20607">MRRVRSKAECQQLPPEFSTSSSPTRGQNMYGLSGYFESGIDMTIAACGFLNEEPIIRENIFLKDPSSAGSSCSSSATTSSCRSHAAYISPSLPGSAAFGGNEPDCPSLAIVFHVFPDVRTRHRESAIDFSPLLSTPTDLQSQLSMLSGSSPGHRRPLVRHRPQQRTDPTSLARESSFNRHCATRSSSRAP</sequence>
<organism evidence="2 3">
    <name type="scientific">Ceriporiopsis subvermispora (strain B)</name>
    <name type="common">White-rot fungus</name>
    <name type="synonym">Gelatoporia subvermispora</name>
    <dbReference type="NCBI Taxonomy" id="914234"/>
    <lineage>
        <taxon>Eukaryota</taxon>
        <taxon>Fungi</taxon>
        <taxon>Dikarya</taxon>
        <taxon>Basidiomycota</taxon>
        <taxon>Agaricomycotina</taxon>
        <taxon>Agaricomycetes</taxon>
        <taxon>Polyporales</taxon>
        <taxon>Gelatoporiaceae</taxon>
        <taxon>Gelatoporia</taxon>
    </lineage>
</organism>
<evidence type="ECO:0000256" key="1">
    <source>
        <dbReference type="SAM" id="MobiDB-lite"/>
    </source>
</evidence>
<feature type="region of interest" description="Disordered" evidence="1">
    <location>
        <begin position="142"/>
        <end position="190"/>
    </location>
</feature>
<name>M2Q594_CERS8</name>
<evidence type="ECO:0000313" key="3">
    <source>
        <dbReference type="Proteomes" id="UP000016930"/>
    </source>
</evidence>
<proteinExistence type="predicted"/>
<reference evidence="2 3" key="1">
    <citation type="journal article" date="2012" name="Proc. Natl. Acad. Sci. U.S.A.">
        <title>Comparative genomics of Ceriporiopsis subvermispora and Phanerochaete chrysosporium provide insight into selective ligninolysis.</title>
        <authorList>
            <person name="Fernandez-Fueyo E."/>
            <person name="Ruiz-Duenas F.J."/>
            <person name="Ferreira P."/>
            <person name="Floudas D."/>
            <person name="Hibbett D.S."/>
            <person name="Canessa P."/>
            <person name="Larrondo L.F."/>
            <person name="James T.Y."/>
            <person name="Seelenfreund D."/>
            <person name="Lobos S."/>
            <person name="Polanco R."/>
            <person name="Tello M."/>
            <person name="Honda Y."/>
            <person name="Watanabe T."/>
            <person name="Watanabe T."/>
            <person name="Ryu J.S."/>
            <person name="Kubicek C.P."/>
            <person name="Schmoll M."/>
            <person name="Gaskell J."/>
            <person name="Hammel K.E."/>
            <person name="St John F.J."/>
            <person name="Vanden Wymelenberg A."/>
            <person name="Sabat G."/>
            <person name="Splinter BonDurant S."/>
            <person name="Syed K."/>
            <person name="Yadav J.S."/>
            <person name="Doddapaneni H."/>
            <person name="Subramanian V."/>
            <person name="Lavin J.L."/>
            <person name="Oguiza J.A."/>
            <person name="Perez G."/>
            <person name="Pisabarro A.G."/>
            <person name="Ramirez L."/>
            <person name="Santoyo F."/>
            <person name="Master E."/>
            <person name="Coutinho P.M."/>
            <person name="Henrissat B."/>
            <person name="Lombard V."/>
            <person name="Magnuson J.K."/>
            <person name="Kuees U."/>
            <person name="Hori C."/>
            <person name="Igarashi K."/>
            <person name="Samejima M."/>
            <person name="Held B.W."/>
            <person name="Barry K.W."/>
            <person name="LaButti K.M."/>
            <person name="Lapidus A."/>
            <person name="Lindquist E.A."/>
            <person name="Lucas S.M."/>
            <person name="Riley R."/>
            <person name="Salamov A.A."/>
            <person name="Hoffmeister D."/>
            <person name="Schwenk D."/>
            <person name="Hadar Y."/>
            <person name="Yarden O."/>
            <person name="de Vries R.P."/>
            <person name="Wiebenga A."/>
            <person name="Stenlid J."/>
            <person name="Eastwood D."/>
            <person name="Grigoriev I.V."/>
            <person name="Berka R.M."/>
            <person name="Blanchette R.A."/>
            <person name="Kersten P."/>
            <person name="Martinez A.T."/>
            <person name="Vicuna R."/>
            <person name="Cullen D."/>
        </authorList>
    </citation>
    <scope>NUCLEOTIDE SEQUENCE [LARGE SCALE GENOMIC DNA]</scope>
    <source>
        <strain evidence="2 3">B</strain>
    </source>
</reference>
<dbReference type="Proteomes" id="UP000016930">
    <property type="component" value="Unassembled WGS sequence"/>
</dbReference>